<organism evidence="1 2">
    <name type="scientific">Lecanicillium saksenae</name>
    <dbReference type="NCBI Taxonomy" id="468837"/>
    <lineage>
        <taxon>Eukaryota</taxon>
        <taxon>Fungi</taxon>
        <taxon>Dikarya</taxon>
        <taxon>Ascomycota</taxon>
        <taxon>Pezizomycotina</taxon>
        <taxon>Sordariomycetes</taxon>
        <taxon>Hypocreomycetidae</taxon>
        <taxon>Hypocreales</taxon>
        <taxon>Cordycipitaceae</taxon>
        <taxon>Lecanicillium</taxon>
    </lineage>
</organism>
<accession>A0ACC1QM75</accession>
<proteinExistence type="predicted"/>
<name>A0ACC1QM75_9HYPO</name>
<evidence type="ECO:0000313" key="1">
    <source>
        <dbReference type="EMBL" id="KAJ3483297.1"/>
    </source>
</evidence>
<keyword evidence="2" id="KW-1185">Reference proteome</keyword>
<gene>
    <name evidence="1" type="ORF">NLG97_g7339</name>
</gene>
<comment type="caution">
    <text evidence="1">The sequence shown here is derived from an EMBL/GenBank/DDBJ whole genome shotgun (WGS) entry which is preliminary data.</text>
</comment>
<dbReference type="Proteomes" id="UP001148737">
    <property type="component" value="Unassembled WGS sequence"/>
</dbReference>
<sequence>MNALLASIFSPLKESTSSRNGQALNRLEGIATQMKKRGPPGHSLKRKSVSFDMTPKAQIRHTPPKSERTPVVRERRELPNTRKRKASLEILEDSRDVDELVPAPTNELGESTATPEPAGTEPETATDSDNGEFTFKNFVDHRWDGDSIQIQVEWENGQRTWEPETTLHHDARQTLLRYWAKQPGGRPDNPREPGLYEILAIRKHSRDRKRLFVEWVGYGPKENTWEPRDIVQDAAPDILDDYWDSLPPPKRRRVQ</sequence>
<protein>
    <submittedName>
        <fullName evidence="1">Uncharacterized protein</fullName>
    </submittedName>
</protein>
<evidence type="ECO:0000313" key="2">
    <source>
        <dbReference type="Proteomes" id="UP001148737"/>
    </source>
</evidence>
<dbReference type="EMBL" id="JANAKD010001109">
    <property type="protein sequence ID" value="KAJ3483297.1"/>
    <property type="molecule type" value="Genomic_DNA"/>
</dbReference>
<reference evidence="1" key="1">
    <citation type="submission" date="2022-07" db="EMBL/GenBank/DDBJ databases">
        <title>Genome Sequence of Lecanicillium saksenae.</title>
        <authorList>
            <person name="Buettner E."/>
        </authorList>
    </citation>
    <scope>NUCLEOTIDE SEQUENCE</scope>
    <source>
        <strain evidence="1">VT-O1</strain>
    </source>
</reference>